<evidence type="ECO:0000313" key="2">
    <source>
        <dbReference type="EMBL" id="KAK8061869.1"/>
    </source>
</evidence>
<sequence length="224" mass="24068">MSLPFGGDIPIHWPWNHPNDDPNSKRSFANGEVPADDPCQGYGDLEACMRPRPHSPRAAETEGPVGGQDGTSELPFTVMPPMIPVPSNGLDMAGSPVIPPMIPAPPNGIDDVVDNVPADDPCLEYGDYGCMRARAYSPPAAETEEQEQVSGKPTDKKKPCRNYIDYVLRPECKPHFHNRPPLSSRAAAATEGEEKVDDRSPAVAPRSPAGHGNTGTWPTPARTS</sequence>
<dbReference type="RefSeq" id="XP_066715131.1">
    <property type="nucleotide sequence ID" value="XM_066859644.1"/>
</dbReference>
<proteinExistence type="predicted"/>
<name>A0ABR1USG5_9PEZI</name>
<reference evidence="2 3" key="1">
    <citation type="submission" date="2023-01" db="EMBL/GenBank/DDBJ databases">
        <title>Analysis of 21 Apiospora genomes using comparative genomics revels a genus with tremendous synthesis potential of carbohydrate active enzymes and secondary metabolites.</title>
        <authorList>
            <person name="Sorensen T."/>
        </authorList>
    </citation>
    <scope>NUCLEOTIDE SEQUENCE [LARGE SCALE GENOMIC DNA]</scope>
    <source>
        <strain evidence="2 3">CBS 135458</strain>
    </source>
</reference>
<evidence type="ECO:0000256" key="1">
    <source>
        <dbReference type="SAM" id="MobiDB-lite"/>
    </source>
</evidence>
<organism evidence="2 3">
    <name type="scientific">Apiospora phragmitis</name>
    <dbReference type="NCBI Taxonomy" id="2905665"/>
    <lineage>
        <taxon>Eukaryota</taxon>
        <taxon>Fungi</taxon>
        <taxon>Dikarya</taxon>
        <taxon>Ascomycota</taxon>
        <taxon>Pezizomycotina</taxon>
        <taxon>Sordariomycetes</taxon>
        <taxon>Xylariomycetidae</taxon>
        <taxon>Amphisphaeriales</taxon>
        <taxon>Apiosporaceae</taxon>
        <taxon>Apiospora</taxon>
    </lineage>
</organism>
<gene>
    <name evidence="2" type="ORF">PG994_008235</name>
</gene>
<feature type="region of interest" description="Disordered" evidence="1">
    <location>
        <begin position="138"/>
        <end position="159"/>
    </location>
</feature>
<keyword evidence="3" id="KW-1185">Reference proteome</keyword>
<feature type="region of interest" description="Disordered" evidence="1">
    <location>
        <begin position="172"/>
        <end position="224"/>
    </location>
</feature>
<accession>A0ABR1USG5</accession>
<dbReference type="Proteomes" id="UP001480595">
    <property type="component" value="Unassembled WGS sequence"/>
</dbReference>
<dbReference type="EMBL" id="JAQQWL010000008">
    <property type="protein sequence ID" value="KAK8061869.1"/>
    <property type="molecule type" value="Genomic_DNA"/>
</dbReference>
<feature type="compositionally biased region" description="Polar residues" evidence="1">
    <location>
        <begin position="214"/>
        <end position="224"/>
    </location>
</feature>
<dbReference type="GeneID" id="92092707"/>
<comment type="caution">
    <text evidence="2">The sequence shown here is derived from an EMBL/GenBank/DDBJ whole genome shotgun (WGS) entry which is preliminary data.</text>
</comment>
<feature type="region of interest" description="Disordered" evidence="1">
    <location>
        <begin position="1"/>
        <end position="73"/>
    </location>
</feature>
<evidence type="ECO:0000313" key="3">
    <source>
        <dbReference type="Proteomes" id="UP001480595"/>
    </source>
</evidence>
<protein>
    <submittedName>
        <fullName evidence="2">Uncharacterized protein</fullName>
    </submittedName>
</protein>